<evidence type="ECO:0008006" key="4">
    <source>
        <dbReference type="Google" id="ProtNLM"/>
    </source>
</evidence>
<protein>
    <recommendedName>
        <fullName evidence="4">DUF4381 domain-containing protein</fullName>
    </recommendedName>
</protein>
<dbReference type="KEGG" id="ddu:GF1_17780"/>
<evidence type="ECO:0000313" key="3">
    <source>
        <dbReference type="Proteomes" id="UP001063350"/>
    </source>
</evidence>
<name>A0A915XK19_9BACT</name>
<evidence type="ECO:0000313" key="2">
    <source>
        <dbReference type="EMBL" id="BCO09402.1"/>
    </source>
</evidence>
<accession>A0A915XK19</accession>
<sequence length="178" mass="20146">MNTAQIKDIRPIKGPIVLESGFNWLPWLIGALAALLLITALLFYFRKKQSSRRAAPAHEKALARLAEVRERLDTSTTCDLAARTADILRTYIEDRFRIAAPTLTTREFINELMDGSRHLPPELTGNTEVLQQVLEQSDKAKFARCQPAREEIEQILGAADQFIQCTKRKPGQAEKEKM</sequence>
<organism evidence="2 3">
    <name type="scientific">Desulfolithobacter dissulfuricans</name>
    <dbReference type="NCBI Taxonomy" id="2795293"/>
    <lineage>
        <taxon>Bacteria</taxon>
        <taxon>Pseudomonadati</taxon>
        <taxon>Thermodesulfobacteriota</taxon>
        <taxon>Desulfobulbia</taxon>
        <taxon>Desulfobulbales</taxon>
        <taxon>Desulfobulbaceae</taxon>
        <taxon>Desulfolithobacter</taxon>
    </lineage>
</organism>
<gene>
    <name evidence="2" type="ORF">GF1_17780</name>
</gene>
<dbReference type="AlphaFoldDB" id="A0A915XK19"/>
<reference evidence="2" key="1">
    <citation type="submission" date="2020-12" db="EMBL/GenBank/DDBJ databases">
        <title>Desulfobium dissulfuricans gen. nov., sp. nov., a novel mesophilic, sulfate-reducing bacterium isolated from a deep-sea hydrothermal vent.</title>
        <authorList>
            <person name="Hashimoto Y."/>
            <person name="Tame A."/>
            <person name="Sawayama S."/>
            <person name="Miyazaki J."/>
            <person name="Takai K."/>
            <person name="Nakagawa S."/>
        </authorList>
    </citation>
    <scope>NUCLEOTIDE SEQUENCE</scope>
    <source>
        <strain evidence="2">GF1</strain>
    </source>
</reference>
<dbReference type="RefSeq" id="WP_267926152.1">
    <property type="nucleotide sequence ID" value="NZ_AP024233.1"/>
</dbReference>
<feature type="transmembrane region" description="Helical" evidence="1">
    <location>
        <begin position="24"/>
        <end position="45"/>
    </location>
</feature>
<evidence type="ECO:0000256" key="1">
    <source>
        <dbReference type="SAM" id="Phobius"/>
    </source>
</evidence>
<dbReference type="Proteomes" id="UP001063350">
    <property type="component" value="Chromosome"/>
</dbReference>
<keyword evidence="1" id="KW-1133">Transmembrane helix</keyword>
<keyword evidence="1" id="KW-0472">Membrane</keyword>
<keyword evidence="1" id="KW-0812">Transmembrane</keyword>
<keyword evidence="3" id="KW-1185">Reference proteome</keyword>
<proteinExistence type="predicted"/>
<dbReference type="EMBL" id="AP024233">
    <property type="protein sequence ID" value="BCO09402.1"/>
    <property type="molecule type" value="Genomic_DNA"/>
</dbReference>